<dbReference type="Proteomes" id="UP000828390">
    <property type="component" value="Unassembled WGS sequence"/>
</dbReference>
<protein>
    <submittedName>
        <fullName evidence="1">Uncharacterized protein</fullName>
    </submittedName>
</protein>
<reference evidence="1" key="1">
    <citation type="journal article" date="2019" name="bioRxiv">
        <title>The Genome of the Zebra Mussel, Dreissena polymorpha: A Resource for Invasive Species Research.</title>
        <authorList>
            <person name="McCartney M.A."/>
            <person name="Auch B."/>
            <person name="Kono T."/>
            <person name="Mallez S."/>
            <person name="Zhang Y."/>
            <person name="Obille A."/>
            <person name="Becker A."/>
            <person name="Abrahante J.E."/>
            <person name="Garbe J."/>
            <person name="Badalamenti J.P."/>
            <person name="Herman A."/>
            <person name="Mangelson H."/>
            <person name="Liachko I."/>
            <person name="Sullivan S."/>
            <person name="Sone E.D."/>
            <person name="Koren S."/>
            <person name="Silverstein K.A.T."/>
            <person name="Beckman K.B."/>
            <person name="Gohl D.M."/>
        </authorList>
    </citation>
    <scope>NUCLEOTIDE SEQUENCE</scope>
    <source>
        <strain evidence="1">Duluth1</strain>
        <tissue evidence="1">Whole animal</tissue>
    </source>
</reference>
<sequence>MRVFNIYEGLVQDIQELYGNARSAVLLNRQQSRGTSSGHQWASARDVCCLRSC</sequence>
<dbReference type="EMBL" id="JAIWYP010000005">
    <property type="protein sequence ID" value="KAH3819287.1"/>
    <property type="molecule type" value="Genomic_DNA"/>
</dbReference>
<reference evidence="1" key="2">
    <citation type="submission" date="2020-11" db="EMBL/GenBank/DDBJ databases">
        <authorList>
            <person name="McCartney M.A."/>
            <person name="Auch B."/>
            <person name="Kono T."/>
            <person name="Mallez S."/>
            <person name="Becker A."/>
            <person name="Gohl D.M."/>
            <person name="Silverstein K.A.T."/>
            <person name="Koren S."/>
            <person name="Bechman K.B."/>
            <person name="Herman A."/>
            <person name="Abrahante J.E."/>
            <person name="Garbe J."/>
        </authorList>
    </citation>
    <scope>NUCLEOTIDE SEQUENCE</scope>
    <source>
        <strain evidence="1">Duluth1</strain>
        <tissue evidence="1">Whole animal</tissue>
    </source>
</reference>
<gene>
    <name evidence="1" type="ORF">DPMN_121021</name>
</gene>
<accession>A0A9D4GSR7</accession>
<evidence type="ECO:0000313" key="2">
    <source>
        <dbReference type="Proteomes" id="UP000828390"/>
    </source>
</evidence>
<organism evidence="1 2">
    <name type="scientific">Dreissena polymorpha</name>
    <name type="common">Zebra mussel</name>
    <name type="synonym">Mytilus polymorpha</name>
    <dbReference type="NCBI Taxonomy" id="45954"/>
    <lineage>
        <taxon>Eukaryota</taxon>
        <taxon>Metazoa</taxon>
        <taxon>Spiralia</taxon>
        <taxon>Lophotrochozoa</taxon>
        <taxon>Mollusca</taxon>
        <taxon>Bivalvia</taxon>
        <taxon>Autobranchia</taxon>
        <taxon>Heteroconchia</taxon>
        <taxon>Euheterodonta</taxon>
        <taxon>Imparidentia</taxon>
        <taxon>Neoheterodontei</taxon>
        <taxon>Myida</taxon>
        <taxon>Dreissenoidea</taxon>
        <taxon>Dreissenidae</taxon>
        <taxon>Dreissena</taxon>
    </lineage>
</organism>
<keyword evidence="2" id="KW-1185">Reference proteome</keyword>
<comment type="caution">
    <text evidence="1">The sequence shown here is derived from an EMBL/GenBank/DDBJ whole genome shotgun (WGS) entry which is preliminary data.</text>
</comment>
<name>A0A9D4GSR7_DREPO</name>
<evidence type="ECO:0000313" key="1">
    <source>
        <dbReference type="EMBL" id="KAH3819287.1"/>
    </source>
</evidence>
<proteinExistence type="predicted"/>
<dbReference type="AlphaFoldDB" id="A0A9D4GSR7"/>